<keyword evidence="4" id="KW-1185">Reference proteome</keyword>
<feature type="domain" description="Chalcone isomerase" evidence="2">
    <location>
        <begin position="25"/>
        <end position="178"/>
    </location>
</feature>
<evidence type="ECO:0000313" key="3">
    <source>
        <dbReference type="EMBL" id="MBU2788138.1"/>
    </source>
</evidence>
<dbReference type="RefSeq" id="WP_215870728.1">
    <property type="nucleotide sequence ID" value="NZ_JAAXYO010000107.1"/>
</dbReference>
<reference evidence="3" key="1">
    <citation type="journal article" date="2021" name="ISME J.">
        <title>Genomic evolution of the class Acidithiobacillia: deep-branching Proteobacteria living in extreme acidic conditions.</title>
        <authorList>
            <person name="Moya-Beltran A."/>
            <person name="Beard S."/>
            <person name="Rojas-Villalobos C."/>
            <person name="Issotta F."/>
            <person name="Gallardo Y."/>
            <person name="Ulloa R."/>
            <person name="Giaveno A."/>
            <person name="Degli Esposti M."/>
            <person name="Johnson D.B."/>
            <person name="Quatrini R."/>
        </authorList>
    </citation>
    <scope>NUCLEOTIDE SEQUENCE</scope>
    <source>
        <strain evidence="3">VAN18-1</strain>
    </source>
</reference>
<dbReference type="Gene3D" id="3.50.70.10">
    <property type="match status" value="1"/>
</dbReference>
<evidence type="ECO:0000256" key="1">
    <source>
        <dbReference type="SAM" id="SignalP"/>
    </source>
</evidence>
<comment type="caution">
    <text evidence="3">The sequence shown here is derived from an EMBL/GenBank/DDBJ whole genome shotgun (WGS) entry which is preliminary data.</text>
</comment>
<dbReference type="InterPro" id="IPR016087">
    <property type="entry name" value="Chalcone_isomerase"/>
</dbReference>
<keyword evidence="1" id="KW-0732">Signal</keyword>
<evidence type="ECO:0000259" key="2">
    <source>
        <dbReference type="Pfam" id="PF16036"/>
    </source>
</evidence>
<sequence length="181" mass="20265">MRRLLVLVTILALGAPPLACAESVDIPLPTALYSAVPNLHLLGAGQLDWFLFHVYDAALYVSGKDYEPAAEPFALAIRYDRSFSSAQLAKTSLREMDRLSHPDPALREEFARELRQAFPSVHSGDELVGLCVPQQYTAFYFDGKLYSKIDDPKFCPAFFGIWLDPRTRVPGLRKKLLGLHD</sequence>
<feature type="chain" id="PRO_5041964162" description="Chalcone isomerase domain-containing protein" evidence="1">
    <location>
        <begin position="22"/>
        <end position="181"/>
    </location>
</feature>
<proteinExistence type="predicted"/>
<dbReference type="EMBL" id="JAAXYO010000107">
    <property type="protein sequence ID" value="MBU2788138.1"/>
    <property type="molecule type" value="Genomic_DNA"/>
</dbReference>
<protein>
    <recommendedName>
        <fullName evidence="2">Chalcone isomerase domain-containing protein</fullName>
    </recommendedName>
</protein>
<name>A0AAE2YQK9_9PROT</name>
<gene>
    <name evidence="3" type="ORF">HFQ13_07960</name>
</gene>
<evidence type="ECO:0000313" key="4">
    <source>
        <dbReference type="Proteomes" id="UP001197378"/>
    </source>
</evidence>
<dbReference type="AlphaFoldDB" id="A0AAE2YQK9"/>
<dbReference type="Pfam" id="PF16036">
    <property type="entry name" value="Chalcone_3"/>
    <property type="match status" value="1"/>
</dbReference>
<organism evidence="3 4">
    <name type="scientific">Igneacidithiobacillus copahuensis</name>
    <dbReference type="NCBI Taxonomy" id="2724909"/>
    <lineage>
        <taxon>Bacteria</taxon>
        <taxon>Pseudomonadati</taxon>
        <taxon>Pseudomonadota</taxon>
        <taxon>Acidithiobacillia</taxon>
        <taxon>Acidithiobacillales</taxon>
        <taxon>Acidithiobacillaceae</taxon>
        <taxon>Igneacidithiobacillus</taxon>
    </lineage>
</organism>
<feature type="signal peptide" evidence="1">
    <location>
        <begin position="1"/>
        <end position="21"/>
    </location>
</feature>
<dbReference type="InterPro" id="IPR016088">
    <property type="entry name" value="Chalcone_isomerase_3-sand"/>
</dbReference>
<accession>A0AAE2YQK9</accession>
<dbReference type="Proteomes" id="UP001197378">
    <property type="component" value="Unassembled WGS sequence"/>
</dbReference>